<comment type="caution">
    <text evidence="1">The sequence shown here is derived from an EMBL/GenBank/DDBJ whole genome shotgun (WGS) entry which is preliminary data.</text>
</comment>
<dbReference type="OrthoDB" id="1917524at2759"/>
<dbReference type="Proteomes" id="UP000283530">
    <property type="component" value="Unassembled WGS sequence"/>
</dbReference>
<organism evidence="1 2">
    <name type="scientific">Cinnamomum micranthum f. kanehirae</name>
    <dbReference type="NCBI Taxonomy" id="337451"/>
    <lineage>
        <taxon>Eukaryota</taxon>
        <taxon>Viridiplantae</taxon>
        <taxon>Streptophyta</taxon>
        <taxon>Embryophyta</taxon>
        <taxon>Tracheophyta</taxon>
        <taxon>Spermatophyta</taxon>
        <taxon>Magnoliopsida</taxon>
        <taxon>Magnoliidae</taxon>
        <taxon>Laurales</taxon>
        <taxon>Lauraceae</taxon>
        <taxon>Cinnamomum</taxon>
    </lineage>
</organism>
<dbReference type="InterPro" id="IPR032675">
    <property type="entry name" value="LRR_dom_sf"/>
</dbReference>
<dbReference type="PANTHER" id="PTHR15140">
    <property type="entry name" value="TUBULIN-SPECIFIC CHAPERONE E"/>
    <property type="match status" value="1"/>
</dbReference>
<accession>A0A3S3NR31</accession>
<evidence type="ECO:0000313" key="1">
    <source>
        <dbReference type="EMBL" id="RWR84801.1"/>
    </source>
</evidence>
<dbReference type="AlphaFoldDB" id="A0A3S3NR31"/>
<dbReference type="EMBL" id="QPKB01000005">
    <property type="protein sequence ID" value="RWR84801.1"/>
    <property type="molecule type" value="Genomic_DNA"/>
</dbReference>
<reference evidence="1 2" key="1">
    <citation type="journal article" date="2019" name="Nat. Plants">
        <title>Stout camphor tree genome fills gaps in understanding of flowering plant genome evolution.</title>
        <authorList>
            <person name="Chaw S.M."/>
            <person name="Liu Y.C."/>
            <person name="Wu Y.W."/>
            <person name="Wang H.Y."/>
            <person name="Lin C.I."/>
            <person name="Wu C.S."/>
            <person name="Ke H.M."/>
            <person name="Chang L.Y."/>
            <person name="Hsu C.Y."/>
            <person name="Yang H.T."/>
            <person name="Sudianto E."/>
            <person name="Hsu M.H."/>
            <person name="Wu K.P."/>
            <person name="Wang L.N."/>
            <person name="Leebens-Mack J.H."/>
            <person name="Tsai I.J."/>
        </authorList>
    </citation>
    <scope>NUCLEOTIDE SEQUENCE [LARGE SCALE GENOMIC DNA]</scope>
    <source>
        <strain evidence="2">cv. Chaw 1501</strain>
        <tissue evidence="1">Young leaves</tissue>
    </source>
</reference>
<keyword evidence="2" id="KW-1185">Reference proteome</keyword>
<gene>
    <name evidence="1" type="ORF">CKAN_01362700</name>
</gene>
<dbReference type="PANTHER" id="PTHR15140:SF37">
    <property type="entry name" value="UBIQUITIN-LIKE DOMAIN-CONTAINING PROTEIN"/>
    <property type="match status" value="1"/>
</dbReference>
<dbReference type="Gene3D" id="3.80.10.10">
    <property type="entry name" value="Ribonuclease Inhibitor"/>
    <property type="match status" value="1"/>
</dbReference>
<proteinExistence type="predicted"/>
<name>A0A3S3NR31_9MAGN</name>
<dbReference type="STRING" id="337451.A0A3S3NR31"/>
<sequence>MYCSANGFPALVVLKMNGLEYLEDWTVEEGAMANLKHLKIRRCGNLKMIPEGFRHVTTLQELVLRLQPSEFFERVQENGLDWFKIKHARSIVTKR</sequence>
<evidence type="ECO:0000313" key="2">
    <source>
        <dbReference type="Proteomes" id="UP000283530"/>
    </source>
</evidence>
<dbReference type="SUPFAM" id="SSF52058">
    <property type="entry name" value="L domain-like"/>
    <property type="match status" value="1"/>
</dbReference>
<protein>
    <submittedName>
        <fullName evidence="1">Putative disease resistance protein RF9</fullName>
    </submittedName>
</protein>